<dbReference type="GO" id="GO:0005524">
    <property type="term" value="F:ATP binding"/>
    <property type="evidence" value="ECO:0007669"/>
    <property type="project" value="UniProtKB-KW"/>
</dbReference>
<dbReference type="PANTHER" id="PTHR11088">
    <property type="entry name" value="TRNA DIMETHYLALLYLTRANSFERASE"/>
    <property type="match status" value="1"/>
</dbReference>
<evidence type="ECO:0000256" key="3">
    <source>
        <dbReference type="ARBA" id="ARBA00022741"/>
    </source>
</evidence>
<dbReference type="GO" id="GO:0052381">
    <property type="term" value="F:tRNA dimethylallyltransferase activity"/>
    <property type="evidence" value="ECO:0007669"/>
    <property type="project" value="InterPro"/>
</dbReference>
<reference evidence="5 6" key="1">
    <citation type="journal article" date="2019" name="Nat. Ecol. Evol.">
        <title>Megaphylogeny resolves global patterns of mushroom evolution.</title>
        <authorList>
            <person name="Varga T."/>
            <person name="Krizsan K."/>
            <person name="Foldi C."/>
            <person name="Dima B."/>
            <person name="Sanchez-Garcia M."/>
            <person name="Sanchez-Ramirez S."/>
            <person name="Szollosi G.J."/>
            <person name="Szarkandi J.G."/>
            <person name="Papp V."/>
            <person name="Albert L."/>
            <person name="Andreopoulos W."/>
            <person name="Angelini C."/>
            <person name="Antonin V."/>
            <person name="Barry K.W."/>
            <person name="Bougher N.L."/>
            <person name="Buchanan P."/>
            <person name="Buyck B."/>
            <person name="Bense V."/>
            <person name="Catcheside P."/>
            <person name="Chovatia M."/>
            <person name="Cooper J."/>
            <person name="Damon W."/>
            <person name="Desjardin D."/>
            <person name="Finy P."/>
            <person name="Geml J."/>
            <person name="Haridas S."/>
            <person name="Hughes K."/>
            <person name="Justo A."/>
            <person name="Karasinski D."/>
            <person name="Kautmanova I."/>
            <person name="Kiss B."/>
            <person name="Kocsube S."/>
            <person name="Kotiranta H."/>
            <person name="LaButti K.M."/>
            <person name="Lechner B.E."/>
            <person name="Liimatainen K."/>
            <person name="Lipzen A."/>
            <person name="Lukacs Z."/>
            <person name="Mihaltcheva S."/>
            <person name="Morgado L.N."/>
            <person name="Niskanen T."/>
            <person name="Noordeloos M.E."/>
            <person name="Ohm R.A."/>
            <person name="Ortiz-Santana B."/>
            <person name="Ovrebo C."/>
            <person name="Racz N."/>
            <person name="Riley R."/>
            <person name="Savchenko A."/>
            <person name="Shiryaev A."/>
            <person name="Soop K."/>
            <person name="Spirin V."/>
            <person name="Szebenyi C."/>
            <person name="Tomsovsky M."/>
            <person name="Tulloss R.E."/>
            <person name="Uehling J."/>
            <person name="Grigoriev I.V."/>
            <person name="Vagvolgyi C."/>
            <person name="Papp T."/>
            <person name="Martin F.M."/>
            <person name="Miettinen O."/>
            <person name="Hibbett D.S."/>
            <person name="Nagy L.G."/>
        </authorList>
    </citation>
    <scope>NUCLEOTIDE SEQUENCE [LARGE SCALE GENOMIC DNA]</scope>
    <source>
        <strain evidence="5 6">CBS 121175</strain>
    </source>
</reference>
<accession>A0A5C3L9U3</accession>
<dbReference type="Gene3D" id="3.30.160.60">
    <property type="entry name" value="Classic Zinc Finger"/>
    <property type="match status" value="1"/>
</dbReference>
<gene>
    <name evidence="5" type="ORF">FA15DRAFT_687211</name>
</gene>
<organism evidence="5 6">
    <name type="scientific">Coprinopsis marcescibilis</name>
    <name type="common">Agaric fungus</name>
    <name type="synonym">Psathyrella marcescibilis</name>
    <dbReference type="NCBI Taxonomy" id="230819"/>
    <lineage>
        <taxon>Eukaryota</taxon>
        <taxon>Fungi</taxon>
        <taxon>Dikarya</taxon>
        <taxon>Basidiomycota</taxon>
        <taxon>Agaricomycotina</taxon>
        <taxon>Agaricomycetes</taxon>
        <taxon>Agaricomycetidae</taxon>
        <taxon>Agaricales</taxon>
        <taxon>Agaricineae</taxon>
        <taxon>Psathyrellaceae</taxon>
        <taxon>Coprinopsis</taxon>
    </lineage>
</organism>
<comment type="similarity">
    <text evidence="1">Belongs to the IPP transferase family.</text>
</comment>
<dbReference type="InterPro" id="IPR027417">
    <property type="entry name" value="P-loop_NTPase"/>
</dbReference>
<keyword evidence="3" id="KW-0547">Nucleotide-binding</keyword>
<dbReference type="EMBL" id="ML210191">
    <property type="protein sequence ID" value="TFK25018.1"/>
    <property type="molecule type" value="Genomic_DNA"/>
</dbReference>
<keyword evidence="6" id="KW-1185">Reference proteome</keyword>
<dbReference type="InterPro" id="IPR039657">
    <property type="entry name" value="Dimethylallyltransferase"/>
</dbReference>
<evidence type="ECO:0000313" key="5">
    <source>
        <dbReference type="EMBL" id="TFK25018.1"/>
    </source>
</evidence>
<sequence length="478" mass="54299">MLNPLITICGTTGVGKSKLAIDLALSLARKSFGRHGWHGARVINADAMQVYSGLDVITNKVTAAEMKGVEHLLMGFKQPGEQYVVGDWVEDSLKLIHETHERNEIPIVVGGTSYWIQHLIFPNRLAKKSEAPASGSDVAEWDPVLREAILSLPEDLKVLFEQLPQDSPSAKKHPDMAFDLHKLLTLLDPAVGQRWHWKDTRKVLHSLEIIKNAKRRASDIIAEQGMDPDAAKPRFRTLCFWLFAEPSVLGPRLDARVDQMVERGLLDEVRELRHIADGADATPQHDYSLGIYQSIGYKEFHEYLSKPHDDKEFSIAVERMKLSTRQYAKKQISWIRNKLLPAVTHSNGDDELVSFYLLDAAEVDERWTEMALKPAVDITERLLEEQELPEPKSLSPMAVKLLDVPEKTADPVEILQARKKITCTVCTTQPDRPFMIEEGAEWETHIRTKTHRRMAASLVRLQTNLHYRRAKQKDISLE</sequence>
<dbReference type="GO" id="GO:0005739">
    <property type="term" value="C:mitochondrion"/>
    <property type="evidence" value="ECO:0007669"/>
    <property type="project" value="TreeGrafter"/>
</dbReference>
<dbReference type="Gene3D" id="1.10.20.140">
    <property type="match status" value="1"/>
</dbReference>
<evidence type="ECO:0000256" key="4">
    <source>
        <dbReference type="ARBA" id="ARBA00022840"/>
    </source>
</evidence>
<evidence type="ECO:0000256" key="1">
    <source>
        <dbReference type="ARBA" id="ARBA00005842"/>
    </source>
</evidence>
<name>A0A5C3L9U3_COPMA</name>
<proteinExistence type="inferred from homology"/>
<dbReference type="PANTHER" id="PTHR11088:SF89">
    <property type="entry name" value="TRNA DIMETHYLALLYLTRANSFERASE"/>
    <property type="match status" value="1"/>
</dbReference>
<keyword evidence="4" id="KW-0067">ATP-binding</keyword>
<evidence type="ECO:0000256" key="2">
    <source>
        <dbReference type="ARBA" id="ARBA00022679"/>
    </source>
</evidence>
<dbReference type="Proteomes" id="UP000307440">
    <property type="component" value="Unassembled WGS sequence"/>
</dbReference>
<dbReference type="HAMAP" id="MF_00185">
    <property type="entry name" value="IPP_trans"/>
    <property type="match status" value="1"/>
</dbReference>
<dbReference type="Pfam" id="PF01715">
    <property type="entry name" value="IPPT"/>
    <property type="match status" value="1"/>
</dbReference>
<dbReference type="SUPFAM" id="SSF52540">
    <property type="entry name" value="P-loop containing nucleoside triphosphate hydrolases"/>
    <property type="match status" value="1"/>
</dbReference>
<keyword evidence="2 5" id="KW-0808">Transferase</keyword>
<dbReference type="Gene3D" id="3.40.50.300">
    <property type="entry name" value="P-loop containing nucleotide triphosphate hydrolases"/>
    <property type="match status" value="1"/>
</dbReference>
<dbReference type="AlphaFoldDB" id="A0A5C3L9U3"/>
<dbReference type="STRING" id="230819.A0A5C3L9U3"/>
<dbReference type="OrthoDB" id="775260at2759"/>
<dbReference type="InterPro" id="IPR018022">
    <property type="entry name" value="IPT"/>
</dbReference>
<dbReference type="GO" id="GO:0006400">
    <property type="term" value="P:tRNA modification"/>
    <property type="evidence" value="ECO:0007669"/>
    <property type="project" value="TreeGrafter"/>
</dbReference>
<evidence type="ECO:0000313" key="6">
    <source>
        <dbReference type="Proteomes" id="UP000307440"/>
    </source>
</evidence>
<protein>
    <submittedName>
        <fullName evidence="5">tRNA isopentenyltransferase</fullName>
    </submittedName>
</protein>